<name>A0ABS8VB77_DATST</name>
<dbReference type="EMBL" id="JACEIK010004162">
    <property type="protein sequence ID" value="MCD9644471.1"/>
    <property type="molecule type" value="Genomic_DNA"/>
</dbReference>
<proteinExistence type="predicted"/>
<accession>A0ABS8VB77</accession>
<evidence type="ECO:0000313" key="2">
    <source>
        <dbReference type="Proteomes" id="UP000823775"/>
    </source>
</evidence>
<dbReference type="Proteomes" id="UP000823775">
    <property type="component" value="Unassembled WGS sequence"/>
</dbReference>
<organism evidence="1 2">
    <name type="scientific">Datura stramonium</name>
    <name type="common">Jimsonweed</name>
    <name type="synonym">Common thornapple</name>
    <dbReference type="NCBI Taxonomy" id="4076"/>
    <lineage>
        <taxon>Eukaryota</taxon>
        <taxon>Viridiplantae</taxon>
        <taxon>Streptophyta</taxon>
        <taxon>Embryophyta</taxon>
        <taxon>Tracheophyta</taxon>
        <taxon>Spermatophyta</taxon>
        <taxon>Magnoliopsida</taxon>
        <taxon>eudicotyledons</taxon>
        <taxon>Gunneridae</taxon>
        <taxon>Pentapetalae</taxon>
        <taxon>asterids</taxon>
        <taxon>lamiids</taxon>
        <taxon>Solanales</taxon>
        <taxon>Solanaceae</taxon>
        <taxon>Solanoideae</taxon>
        <taxon>Datureae</taxon>
        <taxon>Datura</taxon>
    </lineage>
</organism>
<evidence type="ECO:0000313" key="1">
    <source>
        <dbReference type="EMBL" id="MCD9644471.1"/>
    </source>
</evidence>
<protein>
    <submittedName>
        <fullName evidence="1">Uncharacterized protein</fullName>
    </submittedName>
</protein>
<reference evidence="1 2" key="1">
    <citation type="journal article" date="2021" name="BMC Genomics">
        <title>Datura genome reveals duplications of psychoactive alkaloid biosynthetic genes and high mutation rate following tissue culture.</title>
        <authorList>
            <person name="Rajewski A."/>
            <person name="Carter-House D."/>
            <person name="Stajich J."/>
            <person name="Litt A."/>
        </authorList>
    </citation>
    <scope>NUCLEOTIDE SEQUENCE [LARGE SCALE GENOMIC DNA]</scope>
    <source>
        <strain evidence="1">AR-01</strain>
    </source>
</reference>
<sequence>MPRFRSFVGSICGAVPSGVFLLHLNHLHDRRTPRALLRCFSFFLIRDCAEELALILGSYLYVRYLCLSKMTLTDVADTIQVNNGSMKCTLDVMY</sequence>
<gene>
    <name evidence="1" type="ORF">HAX54_032689</name>
</gene>
<comment type="caution">
    <text evidence="1">The sequence shown here is derived from an EMBL/GenBank/DDBJ whole genome shotgun (WGS) entry which is preliminary data.</text>
</comment>
<feature type="non-terminal residue" evidence="1">
    <location>
        <position position="94"/>
    </location>
</feature>
<keyword evidence="2" id="KW-1185">Reference proteome</keyword>